<keyword evidence="3" id="KW-0804">Transcription</keyword>
<evidence type="ECO:0000256" key="2">
    <source>
        <dbReference type="ARBA" id="ARBA00023125"/>
    </source>
</evidence>
<dbReference type="SMART" id="SM00421">
    <property type="entry name" value="HTH_LUXR"/>
    <property type="match status" value="1"/>
</dbReference>
<reference evidence="5" key="1">
    <citation type="submission" date="2017-12" db="EMBL/GenBank/DDBJ databases">
        <title>Sequencing the genomes of 1000 Actinobacteria strains.</title>
        <authorList>
            <person name="Klenk H.-P."/>
        </authorList>
    </citation>
    <scope>NUCLEOTIDE SEQUENCE [LARGE SCALE GENOMIC DNA]</scope>
    <source>
        <strain evidence="5">DSM 44228</strain>
    </source>
</reference>
<dbReference type="PRINTS" id="PR00038">
    <property type="entry name" value="HTHLUXR"/>
</dbReference>
<dbReference type="PANTHER" id="PTHR44688">
    <property type="entry name" value="DNA-BINDING TRANSCRIPTIONAL ACTIVATOR DEVR_DOSR"/>
    <property type="match status" value="1"/>
</dbReference>
<evidence type="ECO:0000313" key="5">
    <source>
        <dbReference type="EMBL" id="PKW16063.1"/>
    </source>
</evidence>
<dbReference type="GO" id="GO:0004674">
    <property type="term" value="F:protein serine/threonine kinase activity"/>
    <property type="evidence" value="ECO:0007669"/>
    <property type="project" value="UniProtKB-KW"/>
</dbReference>
<keyword evidence="5" id="KW-0418">Kinase</keyword>
<dbReference type="SUPFAM" id="SSF46894">
    <property type="entry name" value="C-terminal effector domain of the bipartite response regulators"/>
    <property type="match status" value="1"/>
</dbReference>
<dbReference type="OrthoDB" id="495620at2"/>
<organism evidence="5 6">
    <name type="scientific">Saccharopolyspora spinosa</name>
    <dbReference type="NCBI Taxonomy" id="60894"/>
    <lineage>
        <taxon>Bacteria</taxon>
        <taxon>Bacillati</taxon>
        <taxon>Actinomycetota</taxon>
        <taxon>Actinomycetes</taxon>
        <taxon>Pseudonocardiales</taxon>
        <taxon>Pseudonocardiaceae</taxon>
        <taxon>Saccharopolyspora</taxon>
    </lineage>
</organism>
<evidence type="ECO:0000313" key="6">
    <source>
        <dbReference type="Proteomes" id="UP000233786"/>
    </source>
</evidence>
<feature type="domain" description="HTH luxR-type" evidence="4">
    <location>
        <begin position="78"/>
        <end position="143"/>
    </location>
</feature>
<sequence length="155" mass="16668">MARAAKLFGVSGKPFEPISDFLSGFGYYLNWHDGAEARPRDALGDEAFDDAYEVGRGMSLDAAIAYALSEGAKAEAAAPLLSSPLTRREHEVAALVTKGLSNTEIASNLFIAKSTVEAPVEHVFFELGCNSRTQLATWLTEQKTPHRSADDDFGG</sequence>
<dbReference type="EMBL" id="PJNB01000001">
    <property type="protein sequence ID" value="PKW16063.1"/>
    <property type="molecule type" value="Genomic_DNA"/>
</dbReference>
<dbReference type="Proteomes" id="UP000233786">
    <property type="component" value="Unassembled WGS sequence"/>
</dbReference>
<proteinExistence type="predicted"/>
<evidence type="ECO:0000259" key="4">
    <source>
        <dbReference type="PROSITE" id="PS50043"/>
    </source>
</evidence>
<keyword evidence="6" id="KW-1185">Reference proteome</keyword>
<dbReference type="RefSeq" id="WP_029535417.1">
    <property type="nucleotide sequence ID" value="NZ_CP061007.1"/>
</dbReference>
<dbReference type="CDD" id="cd06170">
    <property type="entry name" value="LuxR_C_like"/>
    <property type="match status" value="1"/>
</dbReference>
<comment type="caution">
    <text evidence="5">The sequence shown here is derived from an EMBL/GenBank/DDBJ whole genome shotgun (WGS) entry which is preliminary data.</text>
</comment>
<evidence type="ECO:0000256" key="1">
    <source>
        <dbReference type="ARBA" id="ARBA00023015"/>
    </source>
</evidence>
<name>A0A2N3XZG1_SACSN</name>
<dbReference type="GO" id="GO:0006355">
    <property type="term" value="P:regulation of DNA-templated transcription"/>
    <property type="evidence" value="ECO:0007669"/>
    <property type="project" value="InterPro"/>
</dbReference>
<dbReference type="InterPro" id="IPR016032">
    <property type="entry name" value="Sig_transdc_resp-reg_C-effctor"/>
</dbReference>
<keyword evidence="2" id="KW-0238">DNA-binding</keyword>
<keyword evidence="1" id="KW-0805">Transcription regulation</keyword>
<dbReference type="PROSITE" id="PS50043">
    <property type="entry name" value="HTH_LUXR_2"/>
    <property type="match status" value="1"/>
</dbReference>
<dbReference type="InterPro" id="IPR036388">
    <property type="entry name" value="WH-like_DNA-bd_sf"/>
</dbReference>
<accession>A0A2N3XZG1</accession>
<dbReference type="PANTHER" id="PTHR44688:SF16">
    <property type="entry name" value="DNA-BINDING TRANSCRIPTIONAL ACTIVATOR DEVR_DOSR"/>
    <property type="match status" value="1"/>
</dbReference>
<keyword evidence="5" id="KW-0723">Serine/threonine-protein kinase</keyword>
<evidence type="ECO:0000256" key="3">
    <source>
        <dbReference type="ARBA" id="ARBA00023163"/>
    </source>
</evidence>
<dbReference type="STRING" id="994479.GCA_000194155_03360"/>
<dbReference type="InterPro" id="IPR000792">
    <property type="entry name" value="Tscrpt_reg_LuxR_C"/>
</dbReference>
<keyword evidence="5" id="KW-0808">Transferase</keyword>
<dbReference type="Gene3D" id="1.10.10.10">
    <property type="entry name" value="Winged helix-like DNA-binding domain superfamily/Winged helix DNA-binding domain"/>
    <property type="match status" value="1"/>
</dbReference>
<gene>
    <name evidence="5" type="ORF">A8926_3856</name>
</gene>
<dbReference type="AlphaFoldDB" id="A0A2N3XZG1"/>
<dbReference type="GO" id="GO:0003677">
    <property type="term" value="F:DNA binding"/>
    <property type="evidence" value="ECO:0007669"/>
    <property type="project" value="UniProtKB-KW"/>
</dbReference>
<protein>
    <submittedName>
        <fullName evidence="5">Non-specific serine/threonine protein kinase</fullName>
    </submittedName>
</protein>
<dbReference type="Pfam" id="PF00196">
    <property type="entry name" value="GerE"/>
    <property type="match status" value="1"/>
</dbReference>